<evidence type="ECO:0000256" key="2">
    <source>
        <dbReference type="SAM" id="MobiDB-lite"/>
    </source>
</evidence>
<keyword evidence="5" id="KW-1185">Reference proteome</keyword>
<feature type="region of interest" description="Disordered" evidence="2">
    <location>
        <begin position="153"/>
        <end position="174"/>
    </location>
</feature>
<organism evidence="4 5">
    <name type="scientific">Vicia faba</name>
    <name type="common">Broad bean</name>
    <name type="synonym">Faba vulgaris</name>
    <dbReference type="NCBI Taxonomy" id="3906"/>
    <lineage>
        <taxon>Eukaryota</taxon>
        <taxon>Viridiplantae</taxon>
        <taxon>Streptophyta</taxon>
        <taxon>Embryophyta</taxon>
        <taxon>Tracheophyta</taxon>
        <taxon>Spermatophyta</taxon>
        <taxon>Magnoliopsida</taxon>
        <taxon>eudicotyledons</taxon>
        <taxon>Gunneridae</taxon>
        <taxon>Pentapetalae</taxon>
        <taxon>rosids</taxon>
        <taxon>fabids</taxon>
        <taxon>Fabales</taxon>
        <taxon>Fabaceae</taxon>
        <taxon>Papilionoideae</taxon>
        <taxon>50 kb inversion clade</taxon>
        <taxon>NPAAA clade</taxon>
        <taxon>Hologalegina</taxon>
        <taxon>IRL clade</taxon>
        <taxon>Fabeae</taxon>
        <taxon>Vicia</taxon>
    </lineage>
</organism>
<dbReference type="InterPro" id="IPR012677">
    <property type="entry name" value="Nucleotide-bd_a/b_plait_sf"/>
</dbReference>
<sequence length="239" mass="26882">MDMQIKWDVSTMENREKKGKWEKISSFYFSEIPDFTKAGDILQLFGCIGEVIEVVIPPRRNKVGKKFGFARFQKVEDEKVFVVKLDNVMIEGRKIHANLPRFDRKAEGSRSEDVKRGKFRVLEKTVGGVKGAIVGGSVYREGNRSFVDMVSNKTRNVSGGQGDEKSRSFNFSSSPEDLNRLRNAFVGVVLESGMTYNVQNSFEIEGYFSIKVMPLGASLCLLEEVEEGAIIDLIKEGKS</sequence>
<reference evidence="4 5" key="1">
    <citation type="submission" date="2023-01" db="EMBL/GenBank/DDBJ databases">
        <authorList>
            <person name="Kreplak J."/>
        </authorList>
    </citation>
    <scope>NUCLEOTIDE SEQUENCE [LARGE SCALE GENOMIC DNA]</scope>
</reference>
<evidence type="ECO:0000259" key="3">
    <source>
        <dbReference type="PROSITE" id="PS50102"/>
    </source>
</evidence>
<dbReference type="CDD" id="cd00590">
    <property type="entry name" value="RRM_SF"/>
    <property type="match status" value="1"/>
</dbReference>
<evidence type="ECO:0000256" key="1">
    <source>
        <dbReference type="PROSITE-ProRule" id="PRU00176"/>
    </source>
</evidence>
<dbReference type="SUPFAM" id="SSF54928">
    <property type="entry name" value="RNA-binding domain, RBD"/>
    <property type="match status" value="1"/>
</dbReference>
<dbReference type="InterPro" id="IPR035979">
    <property type="entry name" value="RBD_domain_sf"/>
</dbReference>
<evidence type="ECO:0000313" key="4">
    <source>
        <dbReference type="EMBL" id="CAI8618038.1"/>
    </source>
</evidence>
<feature type="domain" description="RRM" evidence="3">
    <location>
        <begin position="25"/>
        <end position="102"/>
    </location>
</feature>
<name>A0AAV1B700_VICFA</name>
<keyword evidence="1" id="KW-0694">RNA-binding</keyword>
<evidence type="ECO:0000313" key="5">
    <source>
        <dbReference type="Proteomes" id="UP001157006"/>
    </source>
</evidence>
<dbReference type="EMBL" id="OX451741">
    <property type="protein sequence ID" value="CAI8618038.1"/>
    <property type="molecule type" value="Genomic_DNA"/>
</dbReference>
<dbReference type="PROSITE" id="PS50102">
    <property type="entry name" value="RRM"/>
    <property type="match status" value="1"/>
</dbReference>
<dbReference type="GO" id="GO:0003723">
    <property type="term" value="F:RNA binding"/>
    <property type="evidence" value="ECO:0007669"/>
    <property type="project" value="UniProtKB-UniRule"/>
</dbReference>
<dbReference type="Proteomes" id="UP001157006">
    <property type="component" value="Chromosome 6"/>
</dbReference>
<dbReference type="SMART" id="SM00360">
    <property type="entry name" value="RRM"/>
    <property type="match status" value="1"/>
</dbReference>
<protein>
    <recommendedName>
        <fullName evidence="3">RRM domain-containing protein</fullName>
    </recommendedName>
</protein>
<dbReference type="Gene3D" id="3.30.70.330">
    <property type="match status" value="1"/>
</dbReference>
<dbReference type="InterPro" id="IPR000504">
    <property type="entry name" value="RRM_dom"/>
</dbReference>
<dbReference type="Pfam" id="PF00076">
    <property type="entry name" value="RRM_1"/>
    <property type="match status" value="1"/>
</dbReference>
<dbReference type="AlphaFoldDB" id="A0AAV1B700"/>
<accession>A0AAV1B700</accession>
<proteinExistence type="predicted"/>
<gene>
    <name evidence="4" type="ORF">VFH_VI104400</name>
</gene>